<dbReference type="Gene3D" id="3.40.50.300">
    <property type="entry name" value="P-loop containing nucleotide triphosphate hydrolases"/>
    <property type="match status" value="1"/>
</dbReference>
<dbReference type="GO" id="GO:0016887">
    <property type="term" value="F:ATP hydrolysis activity"/>
    <property type="evidence" value="ECO:0007669"/>
    <property type="project" value="InterPro"/>
</dbReference>
<dbReference type="InterPro" id="IPR027417">
    <property type="entry name" value="P-loop_NTPase"/>
</dbReference>
<dbReference type="SUPFAM" id="SSF52540">
    <property type="entry name" value="P-loop containing nucleoside triphosphate hydrolases"/>
    <property type="match status" value="1"/>
</dbReference>
<proteinExistence type="predicted"/>
<keyword evidence="3" id="KW-1185">Reference proteome</keyword>
<dbReference type="AlphaFoldDB" id="A0A5B2VJ44"/>
<dbReference type="InterPro" id="IPR003959">
    <property type="entry name" value="ATPase_AAA_core"/>
</dbReference>
<organism evidence="2 3">
    <name type="scientific">Chitinophaga agrisoli</name>
    <dbReference type="NCBI Taxonomy" id="2607653"/>
    <lineage>
        <taxon>Bacteria</taxon>
        <taxon>Pseudomonadati</taxon>
        <taxon>Bacteroidota</taxon>
        <taxon>Chitinophagia</taxon>
        <taxon>Chitinophagales</taxon>
        <taxon>Chitinophagaceae</taxon>
        <taxon>Chitinophaga</taxon>
    </lineage>
</organism>
<accession>A0A5B2VJ44</accession>
<dbReference type="EMBL" id="VUOC01000004">
    <property type="protein sequence ID" value="KAA2238546.1"/>
    <property type="molecule type" value="Genomic_DNA"/>
</dbReference>
<reference evidence="2 3" key="2">
    <citation type="submission" date="2019-09" db="EMBL/GenBank/DDBJ databases">
        <authorList>
            <person name="Jin C."/>
        </authorList>
    </citation>
    <scope>NUCLEOTIDE SEQUENCE [LARGE SCALE GENOMIC DNA]</scope>
    <source>
        <strain evidence="2 3">BN140078</strain>
    </source>
</reference>
<keyword evidence="2" id="KW-0547">Nucleotide-binding</keyword>
<evidence type="ECO:0000313" key="2">
    <source>
        <dbReference type="EMBL" id="KAA2238546.1"/>
    </source>
</evidence>
<dbReference type="GO" id="GO:0005524">
    <property type="term" value="F:ATP binding"/>
    <property type="evidence" value="ECO:0007669"/>
    <property type="project" value="UniProtKB-KW"/>
</dbReference>
<comment type="caution">
    <text evidence="2">The sequence shown here is derived from an EMBL/GenBank/DDBJ whole genome shotgun (WGS) entry which is preliminary data.</text>
</comment>
<dbReference type="PANTHER" id="PTHR40396:SF1">
    <property type="entry name" value="ATPASE AAA-TYPE CORE DOMAIN-CONTAINING PROTEIN"/>
    <property type="match status" value="1"/>
</dbReference>
<dbReference type="PANTHER" id="PTHR40396">
    <property type="entry name" value="ATPASE-LIKE PROTEIN"/>
    <property type="match status" value="1"/>
</dbReference>
<dbReference type="Proteomes" id="UP000324611">
    <property type="component" value="Unassembled WGS sequence"/>
</dbReference>
<protein>
    <submittedName>
        <fullName evidence="2">ATP-binding protein</fullName>
    </submittedName>
</protein>
<dbReference type="Pfam" id="PF13304">
    <property type="entry name" value="AAA_21"/>
    <property type="match status" value="1"/>
</dbReference>
<keyword evidence="2" id="KW-0067">ATP-binding</keyword>
<evidence type="ECO:0000313" key="3">
    <source>
        <dbReference type="Proteomes" id="UP000324611"/>
    </source>
</evidence>
<gene>
    <name evidence="2" type="ORF">F0L74_20190</name>
</gene>
<feature type="domain" description="ATPase AAA-type core" evidence="1">
    <location>
        <begin position="71"/>
        <end position="396"/>
    </location>
</feature>
<sequence length="462" mass="53642">MAFLCVCGSERSYFLQYIYIMLVEFTVENYRSIKDAQTFSMVAEATKYKRDTNTVQVSIGKDDHVQLLKSAVIFGANASGKSTFIKAFRNFKTIIMTTGRLPEGKPNIFYDPFLFEVENQEMDTRYECVFIIENIKYRYSISFNLYNITAEELNYYPKNVKKNLFKRIISKKGELADDVRLAKDVKGIDLKLFPEHFKVFKNQVILSKFGSEIPDKFFNAVYSYFEAYWMIWSENNSQGIEELSRAVITGIDHQLGDDFFKQVEKLVKAADTKIDGLLLKEEVDNGVKRRYLKHTPNNEQRTKHLFGNHIVYKRDKVFSNYELPFIEESAGTNVLFALGAYVLVVIRLGGVVFIDELDNSLHPKVARFLVSLFNNPTINKKNAQIIFSTHEAHLIDKDMFRSDQIWFANKKEKGDTEIYSAQDFNDIREDIPFDKWYLAGKFGALPDIKDIEYIFNDDEDGK</sequence>
<name>A0A5B2VJ44_9BACT</name>
<reference evidence="2 3" key="1">
    <citation type="submission" date="2019-09" db="EMBL/GenBank/DDBJ databases">
        <title>Chitinophaga ginsengihumi sp. nov., isolated from soil of ginseng rhizosphere.</title>
        <authorList>
            <person name="Lee J."/>
        </authorList>
    </citation>
    <scope>NUCLEOTIDE SEQUENCE [LARGE SCALE GENOMIC DNA]</scope>
    <source>
        <strain evidence="2 3">BN140078</strain>
    </source>
</reference>
<evidence type="ECO:0000259" key="1">
    <source>
        <dbReference type="Pfam" id="PF13304"/>
    </source>
</evidence>